<evidence type="ECO:0000313" key="2">
    <source>
        <dbReference type="EMBL" id="GBF81944.1"/>
    </source>
</evidence>
<feature type="domain" description="Methyltransferase type 11" evidence="1">
    <location>
        <begin position="47"/>
        <end position="139"/>
    </location>
</feature>
<evidence type="ECO:0000259" key="1">
    <source>
        <dbReference type="Pfam" id="PF08241"/>
    </source>
</evidence>
<sequence length="248" mass="29142">MNYLSREHYQKLAQNYDKFWVYSPDFIDFLSQIIIDILALKSTDIFVDLGCGTGIYSKSIISKITLKNPVICVDPSDKMIEQIPNNSQYKILVKDGIEFVYEPGKYDKILMKEMIHHIEDKEKFLQGLFQRLNLTGSLLLILLPPTIEYPLFTEALRTYEAVQPNYNDLVKLFQKIGFQTTVDWVEYPVSIPKEQYFDMVKNRYMSLLSRFDDTQLQQGLAEMEQKYCNQSRLEFCDRFVFISAKIKV</sequence>
<dbReference type="PANTHER" id="PTHR43861">
    <property type="entry name" value="TRANS-ACONITATE 2-METHYLTRANSFERASE-RELATED"/>
    <property type="match status" value="1"/>
</dbReference>
<comment type="caution">
    <text evidence="2">The sequence shown here is derived from an EMBL/GenBank/DDBJ whole genome shotgun (WGS) entry which is preliminary data.</text>
</comment>
<keyword evidence="2" id="KW-0489">Methyltransferase</keyword>
<dbReference type="InterPro" id="IPR013216">
    <property type="entry name" value="Methyltransf_11"/>
</dbReference>
<dbReference type="Gene3D" id="3.40.50.150">
    <property type="entry name" value="Vaccinia Virus protein VP39"/>
    <property type="match status" value="1"/>
</dbReference>
<accession>A0A401IL17</accession>
<dbReference type="Proteomes" id="UP000287247">
    <property type="component" value="Unassembled WGS sequence"/>
</dbReference>
<dbReference type="SUPFAM" id="SSF53335">
    <property type="entry name" value="S-adenosyl-L-methionine-dependent methyltransferases"/>
    <property type="match status" value="1"/>
</dbReference>
<name>A0A401IL17_APHSA</name>
<keyword evidence="2" id="KW-0808">Transferase</keyword>
<organism evidence="2 3">
    <name type="scientific">Aphanothece sacrum FPU1</name>
    <dbReference type="NCBI Taxonomy" id="1920663"/>
    <lineage>
        <taxon>Bacteria</taxon>
        <taxon>Bacillati</taxon>
        <taxon>Cyanobacteriota</taxon>
        <taxon>Cyanophyceae</taxon>
        <taxon>Oscillatoriophycideae</taxon>
        <taxon>Chroococcales</taxon>
        <taxon>Aphanothecaceae</taxon>
        <taxon>Aphanothece</taxon>
    </lineage>
</organism>
<dbReference type="EMBL" id="BDQK01000014">
    <property type="protein sequence ID" value="GBF81944.1"/>
    <property type="molecule type" value="Genomic_DNA"/>
</dbReference>
<gene>
    <name evidence="2" type="ORF">AsFPU1_3367</name>
</gene>
<dbReference type="InterPro" id="IPR029063">
    <property type="entry name" value="SAM-dependent_MTases_sf"/>
</dbReference>
<evidence type="ECO:0000313" key="3">
    <source>
        <dbReference type="Proteomes" id="UP000287247"/>
    </source>
</evidence>
<keyword evidence="3" id="KW-1185">Reference proteome</keyword>
<dbReference type="CDD" id="cd02440">
    <property type="entry name" value="AdoMet_MTases"/>
    <property type="match status" value="1"/>
</dbReference>
<dbReference type="GO" id="GO:0032259">
    <property type="term" value="P:methylation"/>
    <property type="evidence" value="ECO:0007669"/>
    <property type="project" value="UniProtKB-KW"/>
</dbReference>
<dbReference type="GO" id="GO:0008168">
    <property type="term" value="F:methyltransferase activity"/>
    <property type="evidence" value="ECO:0007669"/>
    <property type="project" value="UniProtKB-KW"/>
</dbReference>
<dbReference type="Pfam" id="PF08241">
    <property type="entry name" value="Methyltransf_11"/>
    <property type="match status" value="1"/>
</dbReference>
<dbReference type="RefSeq" id="WP_124971438.1">
    <property type="nucleotide sequence ID" value="NZ_BDQK01000014.1"/>
</dbReference>
<protein>
    <submittedName>
        <fullName evidence="2">Methyltransferase</fullName>
    </submittedName>
</protein>
<proteinExistence type="predicted"/>
<dbReference type="OrthoDB" id="9791837at2"/>
<dbReference type="AlphaFoldDB" id="A0A401IL17"/>
<reference evidence="3" key="1">
    <citation type="submission" date="2017-05" db="EMBL/GenBank/DDBJ databases">
        <title>Physiological properties and genetic analysis related to exopolysaccharide production of fresh-water unicellular cyanobacterium Aphanothece sacrum, Suizenji Nori, that has been cultured as a food source in Japan.</title>
        <authorList>
            <person name="Kanesaki Y."/>
            <person name="Yoshikawa S."/>
            <person name="Ohki K."/>
        </authorList>
    </citation>
    <scope>NUCLEOTIDE SEQUENCE [LARGE SCALE GENOMIC DNA]</scope>
    <source>
        <strain evidence="3">FPU1</strain>
    </source>
</reference>